<reference evidence="1 3" key="1">
    <citation type="journal article" date="2017" name="Nature">
        <title>The sunflower genome provides insights into oil metabolism, flowering and Asterid evolution.</title>
        <authorList>
            <person name="Badouin H."/>
            <person name="Gouzy J."/>
            <person name="Grassa C.J."/>
            <person name="Murat F."/>
            <person name="Staton S.E."/>
            <person name="Cottret L."/>
            <person name="Lelandais-Briere C."/>
            <person name="Owens G.L."/>
            <person name="Carrere S."/>
            <person name="Mayjonade B."/>
            <person name="Legrand L."/>
            <person name="Gill N."/>
            <person name="Kane N.C."/>
            <person name="Bowers J.E."/>
            <person name="Hubner S."/>
            <person name="Bellec A."/>
            <person name="Berard A."/>
            <person name="Berges H."/>
            <person name="Blanchet N."/>
            <person name="Boniface M.C."/>
            <person name="Brunel D."/>
            <person name="Catrice O."/>
            <person name="Chaidir N."/>
            <person name="Claudel C."/>
            <person name="Donnadieu C."/>
            <person name="Faraut T."/>
            <person name="Fievet G."/>
            <person name="Helmstetter N."/>
            <person name="King M."/>
            <person name="Knapp S.J."/>
            <person name="Lai Z."/>
            <person name="Le Paslier M.C."/>
            <person name="Lippi Y."/>
            <person name="Lorenzon L."/>
            <person name="Mandel J.R."/>
            <person name="Marage G."/>
            <person name="Marchand G."/>
            <person name="Marquand E."/>
            <person name="Bret-Mestries E."/>
            <person name="Morien E."/>
            <person name="Nambeesan S."/>
            <person name="Nguyen T."/>
            <person name="Pegot-Espagnet P."/>
            <person name="Pouilly N."/>
            <person name="Raftis F."/>
            <person name="Sallet E."/>
            <person name="Schiex T."/>
            <person name="Thomas J."/>
            <person name="Vandecasteele C."/>
            <person name="Vares D."/>
            <person name="Vear F."/>
            <person name="Vautrin S."/>
            <person name="Crespi M."/>
            <person name="Mangin B."/>
            <person name="Burke J.M."/>
            <person name="Salse J."/>
            <person name="Munos S."/>
            <person name="Vincourt P."/>
            <person name="Rieseberg L.H."/>
            <person name="Langlade N.B."/>
        </authorList>
    </citation>
    <scope>NUCLEOTIDE SEQUENCE [LARGE SCALE GENOMIC DNA]</scope>
    <source>
        <strain evidence="3">cv. SF193</strain>
        <tissue evidence="1">Leaves</tissue>
    </source>
</reference>
<gene>
    <name evidence="2" type="ORF">HannXRQ_Chr08g0231511</name>
    <name evidence="1" type="ORF">HanXRQr2_Chr08g0347971</name>
</gene>
<evidence type="ECO:0000313" key="3">
    <source>
        <dbReference type="Proteomes" id="UP000215914"/>
    </source>
</evidence>
<dbReference type="OrthoDB" id="10036779at2759"/>
<dbReference type="AlphaFoldDB" id="A0A251U767"/>
<dbReference type="EMBL" id="MNCJ02000323">
    <property type="protein sequence ID" value="KAF5796145.1"/>
    <property type="molecule type" value="Genomic_DNA"/>
</dbReference>
<sequence>MNRVYNLRLDDGSPPATIYENMWDLTPDTELLMELPEEYTFDFFNSRLSPPSPSAFFTTLNNSRRCTLIRTGIGRRLPPTPQPNFSAFKSPPIPETLLAALNYHRPPLPLAVGYPTGGRL</sequence>
<reference evidence="1" key="3">
    <citation type="submission" date="2020-06" db="EMBL/GenBank/DDBJ databases">
        <title>Helianthus annuus Genome sequencing and assembly Release 2.</title>
        <authorList>
            <person name="Gouzy J."/>
            <person name="Langlade N."/>
            <person name="Munos S."/>
        </authorList>
    </citation>
    <scope>NUCLEOTIDE SEQUENCE</scope>
    <source>
        <tissue evidence="1">Leaves</tissue>
    </source>
</reference>
<dbReference type="Proteomes" id="UP000215914">
    <property type="component" value="Chromosome 8"/>
</dbReference>
<keyword evidence="3" id="KW-1185">Reference proteome</keyword>
<dbReference type="InParanoid" id="A0A251U767"/>
<accession>A0A251U767</accession>
<evidence type="ECO:0000313" key="2">
    <source>
        <dbReference type="EMBL" id="OTG19207.1"/>
    </source>
</evidence>
<dbReference type="EMBL" id="CM007897">
    <property type="protein sequence ID" value="OTG19207.1"/>
    <property type="molecule type" value="Genomic_DNA"/>
</dbReference>
<organism evidence="2 3">
    <name type="scientific">Helianthus annuus</name>
    <name type="common">Common sunflower</name>
    <dbReference type="NCBI Taxonomy" id="4232"/>
    <lineage>
        <taxon>Eukaryota</taxon>
        <taxon>Viridiplantae</taxon>
        <taxon>Streptophyta</taxon>
        <taxon>Embryophyta</taxon>
        <taxon>Tracheophyta</taxon>
        <taxon>Spermatophyta</taxon>
        <taxon>Magnoliopsida</taxon>
        <taxon>eudicotyledons</taxon>
        <taxon>Gunneridae</taxon>
        <taxon>Pentapetalae</taxon>
        <taxon>asterids</taxon>
        <taxon>campanulids</taxon>
        <taxon>Asterales</taxon>
        <taxon>Asteraceae</taxon>
        <taxon>Asteroideae</taxon>
        <taxon>Heliantheae alliance</taxon>
        <taxon>Heliantheae</taxon>
        <taxon>Helianthus</taxon>
    </lineage>
</organism>
<dbReference type="Gramene" id="mRNA:HanXRQr2_Chr08g0347971">
    <property type="protein sequence ID" value="mRNA:HanXRQr2_Chr08g0347971"/>
    <property type="gene ID" value="HanXRQr2_Chr08g0347971"/>
</dbReference>
<name>A0A251U767_HELAN</name>
<evidence type="ECO:0000313" key="1">
    <source>
        <dbReference type="EMBL" id="KAF5796145.1"/>
    </source>
</evidence>
<protein>
    <submittedName>
        <fullName evidence="2">Uncharacterized protein</fullName>
    </submittedName>
</protein>
<reference evidence="2" key="2">
    <citation type="submission" date="2017-02" db="EMBL/GenBank/DDBJ databases">
        <title>Sunflower complete genome.</title>
        <authorList>
            <person name="Langlade N."/>
            <person name="Munos S."/>
        </authorList>
    </citation>
    <scope>NUCLEOTIDE SEQUENCE [LARGE SCALE GENOMIC DNA]</scope>
    <source>
        <tissue evidence="2">Leaves</tissue>
    </source>
</reference>
<proteinExistence type="predicted"/>